<dbReference type="EMBL" id="WNYA01000098">
    <property type="protein sequence ID" value="KAG8550030.1"/>
    <property type="molecule type" value="Genomic_DNA"/>
</dbReference>
<dbReference type="EMBL" id="WNYA01000098">
    <property type="protein sequence ID" value="KAG8550032.1"/>
    <property type="molecule type" value="Genomic_DNA"/>
</dbReference>
<comment type="caution">
    <text evidence="2">The sequence shown here is derived from an EMBL/GenBank/DDBJ whole genome shotgun (WGS) entry which is preliminary data.</text>
</comment>
<dbReference type="EMBL" id="WNYA01000098">
    <property type="protein sequence ID" value="KAG8550033.1"/>
    <property type="molecule type" value="Genomic_DNA"/>
</dbReference>
<dbReference type="EMBL" id="WNYA01000098">
    <property type="protein sequence ID" value="KAG8550031.1"/>
    <property type="molecule type" value="Genomic_DNA"/>
</dbReference>
<dbReference type="PANTHER" id="PTHR42883">
    <property type="entry name" value="GLUCOSE-1-PHOSPHATE THYMIDYLTRANSFERASE"/>
    <property type="match status" value="1"/>
</dbReference>
<dbReference type="Pfam" id="PF12804">
    <property type="entry name" value="NTP_transf_3"/>
    <property type="match status" value="1"/>
</dbReference>
<dbReference type="Gene3D" id="3.90.550.10">
    <property type="entry name" value="Spore Coat Polysaccharide Biosynthesis Protein SpsA, Chain A"/>
    <property type="match status" value="1"/>
</dbReference>
<dbReference type="InterPro" id="IPR029044">
    <property type="entry name" value="Nucleotide-diphossugar_trans"/>
</dbReference>
<dbReference type="Proteomes" id="UP000824782">
    <property type="component" value="Unassembled WGS sequence"/>
</dbReference>
<sequence length="96" mass="10938">MKAVILAAGYGTRFLKDLQNINDQTLKDLIGTPKSLLPIGGFPLISYWIEALKTVLEPKDIYIVTNEMYYSKFEKWKKNYPFVTVINDGTSTNEVC</sequence>
<gene>
    <name evidence="2" type="ORF">GDO81_029441</name>
</gene>
<dbReference type="EMBL" id="WNYA01000098">
    <property type="protein sequence ID" value="KAG8550034.1"/>
    <property type="molecule type" value="Genomic_DNA"/>
</dbReference>
<dbReference type="PANTHER" id="PTHR42883:SF2">
    <property type="entry name" value="THYMIDYLYLTRANSFERASE"/>
    <property type="match status" value="1"/>
</dbReference>
<organism evidence="2 3">
    <name type="scientific">Engystomops pustulosus</name>
    <name type="common">Tungara frog</name>
    <name type="synonym">Physalaemus pustulosus</name>
    <dbReference type="NCBI Taxonomy" id="76066"/>
    <lineage>
        <taxon>Eukaryota</taxon>
        <taxon>Metazoa</taxon>
        <taxon>Chordata</taxon>
        <taxon>Craniata</taxon>
        <taxon>Vertebrata</taxon>
        <taxon>Euteleostomi</taxon>
        <taxon>Amphibia</taxon>
        <taxon>Batrachia</taxon>
        <taxon>Anura</taxon>
        <taxon>Neobatrachia</taxon>
        <taxon>Hyloidea</taxon>
        <taxon>Leptodactylidae</taxon>
        <taxon>Leiuperinae</taxon>
        <taxon>Engystomops</taxon>
    </lineage>
</organism>
<dbReference type="InterPro" id="IPR025877">
    <property type="entry name" value="MobA-like_NTP_Trfase"/>
</dbReference>
<dbReference type="AlphaFoldDB" id="A0AAV6ZKX8"/>
<feature type="domain" description="MobA-like NTP transferase" evidence="1">
    <location>
        <begin position="3"/>
        <end position="84"/>
    </location>
</feature>
<dbReference type="GO" id="GO:0016779">
    <property type="term" value="F:nucleotidyltransferase activity"/>
    <property type="evidence" value="ECO:0007669"/>
    <property type="project" value="UniProtKB-ARBA"/>
</dbReference>
<evidence type="ECO:0000259" key="1">
    <source>
        <dbReference type="Pfam" id="PF12804"/>
    </source>
</evidence>
<keyword evidence="3" id="KW-1185">Reference proteome</keyword>
<evidence type="ECO:0000313" key="2">
    <source>
        <dbReference type="EMBL" id="KAG8550032.1"/>
    </source>
</evidence>
<protein>
    <recommendedName>
        <fullName evidence="1">MobA-like NTP transferase domain-containing protein</fullName>
    </recommendedName>
</protein>
<dbReference type="SUPFAM" id="SSF53448">
    <property type="entry name" value="Nucleotide-diphospho-sugar transferases"/>
    <property type="match status" value="1"/>
</dbReference>
<name>A0AAV6ZKX8_ENGPU</name>
<evidence type="ECO:0000313" key="3">
    <source>
        <dbReference type="Proteomes" id="UP000824782"/>
    </source>
</evidence>
<accession>A0AAV6ZKX8</accession>
<reference evidence="2" key="1">
    <citation type="thesis" date="2020" institute="ProQuest LLC" country="789 East Eisenhower Parkway, Ann Arbor, MI, USA">
        <title>Comparative Genomics and Chromosome Evolution.</title>
        <authorList>
            <person name="Mudd A.B."/>
        </authorList>
    </citation>
    <scope>NUCLEOTIDE SEQUENCE</scope>
    <source>
        <strain evidence="2">237g6f4</strain>
        <tissue evidence="2">Blood</tissue>
    </source>
</reference>
<proteinExistence type="predicted"/>